<dbReference type="PANTHER" id="PTHR12959">
    <property type="entry name" value="GPI TRANSAMIDASE COMPONENT PIG-T-RELATED"/>
    <property type="match status" value="1"/>
</dbReference>
<sequence length="588" mass="67659">MNFIFSLFILIATVFSLFASCFDNVSESLTLRPLTNGDWLLVLDVSIVSKDLKYLFENPEDPHFFMDSMPIDVAKLYVKTKADWFEANLGFGEWKDTVWGDRPEMLITNGLSLIGCWPYLDKKVVRDHFSTLCYGLWGVTGTMFSNLVNQESFIHDVTHLYANDYENNSKRNFTVLLSSDFEDRACLDALYKLRMIYPCLCTNGLVSVLGDERFFVRSSYRGINLRVERVNNDLSFKARVQFTVPSSKLPETFGGFFPDNRIPRVCLTTSESIVNLVYPNSLRSQNYNSTSFNYMDPKSRELLDNKYQQLKLKFKEGYELISTSSELLYEVSELESRYLRVLKRVQSSLLIKVANLSNQYKKVCVHQPLPYWLKPLVHSLNVVVEYMGENITMYQCRAAECFARNSASSVNFNLLTDTMDRLLPDRFHRYLHAIINLFDPVPKLLTSSNDPLMIYELGNNWNQFGIYISLPPNSVMYMSAELSKDNITYEDIHLAAHRGQLIPAGLLLDISNLNSCSSYDSQYNFKALSSYSCNHYYYFLTSFFSQIVLPDNTMIFNVMAAVGAVTALLFGFVFNTLTKDWDKTLNFP</sequence>
<evidence type="ECO:0000313" key="4">
    <source>
        <dbReference type="Proteomes" id="UP000244811"/>
    </source>
</evidence>
<dbReference type="GO" id="GO:0042765">
    <property type="term" value="C:GPI-anchor transamidase complex"/>
    <property type="evidence" value="ECO:0007669"/>
    <property type="project" value="InterPro"/>
</dbReference>
<keyword evidence="1" id="KW-1133">Transmembrane helix</keyword>
<organism evidence="3 4">
    <name type="scientific">Theileria orientalis</name>
    <dbReference type="NCBI Taxonomy" id="68886"/>
    <lineage>
        <taxon>Eukaryota</taxon>
        <taxon>Sar</taxon>
        <taxon>Alveolata</taxon>
        <taxon>Apicomplexa</taxon>
        <taxon>Aconoidasida</taxon>
        <taxon>Piroplasmida</taxon>
        <taxon>Theileriidae</taxon>
        <taxon>Theileria</taxon>
    </lineage>
</organism>
<dbReference type="PANTHER" id="PTHR12959:SF11">
    <property type="entry name" value="GPI TRANSAMIDASE COMPONENT PIG-T"/>
    <property type="match status" value="1"/>
</dbReference>
<keyword evidence="1" id="KW-0812">Transmembrane</keyword>
<dbReference type="EMBL" id="CP056072">
    <property type="protein sequence ID" value="UKK02841.2"/>
    <property type="molecule type" value="Genomic_DNA"/>
</dbReference>
<dbReference type="AlphaFoldDB" id="A0A976MFE0"/>
<protein>
    <submittedName>
        <fullName evidence="3">Uncharacterized protein</fullName>
    </submittedName>
</protein>
<feature type="chain" id="PRO_5037008247" evidence="2">
    <location>
        <begin position="20"/>
        <end position="588"/>
    </location>
</feature>
<feature type="signal peptide" evidence="2">
    <location>
        <begin position="1"/>
        <end position="19"/>
    </location>
</feature>
<dbReference type="GO" id="GO:0016255">
    <property type="term" value="P:attachment of GPI anchor to protein"/>
    <property type="evidence" value="ECO:0007669"/>
    <property type="project" value="InterPro"/>
</dbReference>
<feature type="transmembrane region" description="Helical" evidence="1">
    <location>
        <begin position="554"/>
        <end position="574"/>
    </location>
</feature>
<accession>A0A976MFE0</accession>
<keyword evidence="1" id="KW-0472">Membrane</keyword>
<dbReference type="InterPro" id="IPR007245">
    <property type="entry name" value="PIG-T"/>
</dbReference>
<gene>
    <name evidence="3" type="ORF">MACK_002938</name>
</gene>
<evidence type="ECO:0000256" key="2">
    <source>
        <dbReference type="SAM" id="SignalP"/>
    </source>
</evidence>
<dbReference type="Proteomes" id="UP000244811">
    <property type="component" value="Chromosome 4"/>
</dbReference>
<evidence type="ECO:0000313" key="3">
    <source>
        <dbReference type="EMBL" id="UKK02841.2"/>
    </source>
</evidence>
<proteinExistence type="predicted"/>
<keyword evidence="2" id="KW-0732">Signal</keyword>
<evidence type="ECO:0000256" key="1">
    <source>
        <dbReference type="SAM" id="Phobius"/>
    </source>
</evidence>
<dbReference type="Pfam" id="PF04113">
    <property type="entry name" value="Gpi16"/>
    <property type="match status" value="1"/>
</dbReference>
<reference evidence="3" key="1">
    <citation type="submission" date="2022-07" db="EMBL/GenBank/DDBJ databases">
        <title>Evaluation of T. orientalis genome assembly methods using nanopore sequencing and analysis of variation between genomes.</title>
        <authorList>
            <person name="Yam J."/>
            <person name="Micallef M.L."/>
            <person name="Liu M."/>
            <person name="Djordjevic S.P."/>
            <person name="Bogema D.R."/>
            <person name="Jenkins C."/>
        </authorList>
    </citation>
    <scope>NUCLEOTIDE SEQUENCE</scope>
    <source>
        <strain evidence="3">Goon Nure</strain>
    </source>
</reference>
<name>A0A976MFE0_THEOR</name>